<proteinExistence type="inferred from homology"/>
<dbReference type="SUPFAM" id="SSF50978">
    <property type="entry name" value="WD40 repeat-like"/>
    <property type="match status" value="1"/>
</dbReference>
<gene>
    <name evidence="4" type="ORF">C5167_036792</name>
</gene>
<dbReference type="InterPro" id="IPR001680">
    <property type="entry name" value="WD40_rpt"/>
</dbReference>
<dbReference type="GO" id="GO:0031932">
    <property type="term" value="C:TORC2 complex"/>
    <property type="evidence" value="ECO:0007669"/>
    <property type="project" value="InterPro"/>
</dbReference>
<dbReference type="PROSITE" id="PS50082">
    <property type="entry name" value="WD_REPEATS_2"/>
    <property type="match status" value="1"/>
</dbReference>
<comment type="similarity">
    <text evidence="1 3">Belongs to the WD repeat LST8 family.</text>
</comment>
<keyword evidence="2 3" id="KW-0853">WD repeat</keyword>
<keyword evidence="3" id="KW-0677">Repeat</keyword>
<comment type="function">
    <text evidence="3">Component of TORC1 complex, which is an essential cell growth regulator that controls plant development. Acts by activating transcription, protein synthesis and ribosome biogenesis, and inhibiting mRNA degradation and autophagy.</text>
</comment>
<organism evidence="4 5">
    <name type="scientific">Papaver somniferum</name>
    <name type="common">Opium poppy</name>
    <dbReference type="NCBI Taxonomy" id="3469"/>
    <lineage>
        <taxon>Eukaryota</taxon>
        <taxon>Viridiplantae</taxon>
        <taxon>Streptophyta</taxon>
        <taxon>Embryophyta</taxon>
        <taxon>Tracheophyta</taxon>
        <taxon>Spermatophyta</taxon>
        <taxon>Magnoliopsida</taxon>
        <taxon>Ranunculales</taxon>
        <taxon>Papaveraceae</taxon>
        <taxon>Papaveroideae</taxon>
        <taxon>Papaver</taxon>
    </lineage>
</organism>
<dbReference type="EMBL" id="CM010715">
    <property type="protein sequence ID" value="RZC43835.1"/>
    <property type="molecule type" value="Genomic_DNA"/>
</dbReference>
<comment type="subunit">
    <text evidence="3">The target of rapamycin complex 1 (TORC1) is composed of at least RAPTOR, LST8 and TOR.</text>
</comment>
<dbReference type="Gene3D" id="2.130.10.10">
    <property type="entry name" value="YVTN repeat-like/Quinoprotein amine dehydrogenase"/>
    <property type="match status" value="1"/>
</dbReference>
<dbReference type="PANTHER" id="PTHR19842">
    <property type="entry name" value="G BETA-LIKE PROTEIN GBL"/>
    <property type="match status" value="1"/>
</dbReference>
<dbReference type="AlphaFoldDB" id="A0A4Y7I8V6"/>
<dbReference type="Pfam" id="PF00400">
    <property type="entry name" value="WD40"/>
    <property type="match status" value="1"/>
</dbReference>
<dbReference type="GO" id="GO:0031929">
    <property type="term" value="P:TOR signaling"/>
    <property type="evidence" value="ECO:0007669"/>
    <property type="project" value="UniProtKB-UniRule"/>
</dbReference>
<reference evidence="4 5" key="1">
    <citation type="journal article" date="2018" name="Science">
        <title>The opium poppy genome and morphinan production.</title>
        <authorList>
            <person name="Guo L."/>
            <person name="Winzer T."/>
            <person name="Yang X."/>
            <person name="Li Y."/>
            <person name="Ning Z."/>
            <person name="He Z."/>
            <person name="Teodor R."/>
            <person name="Lu Y."/>
            <person name="Bowser T.A."/>
            <person name="Graham I.A."/>
            <person name="Ye K."/>
        </authorList>
    </citation>
    <scope>NUCLEOTIDE SEQUENCE [LARGE SCALE GENOMIC DNA]</scope>
    <source>
        <strain evidence="5">cv. HN1</strain>
        <tissue evidence="4">Leaves</tissue>
    </source>
</reference>
<accession>A0A4Y7I8V6</accession>
<dbReference type="InterPro" id="IPR037588">
    <property type="entry name" value="MLST8"/>
</dbReference>
<evidence type="ECO:0000313" key="5">
    <source>
        <dbReference type="Proteomes" id="UP000316621"/>
    </source>
</evidence>
<sequence>MHLFGPDRVIKKYDNPEQIIEDFYEIKLELYKKRKVNSFSRPSFSFHFLILFIHGCYVEHFLFPPLPYDQNLLYLVLAAWDSGHKRWVWECVFSVEGAYIITASSDTTSRLWGVGTGESIQVYQGHHKAIVCCALHDGAEPSAT</sequence>
<keyword evidence="5" id="KW-1185">Reference proteome</keyword>
<dbReference type="InterPro" id="IPR036322">
    <property type="entry name" value="WD40_repeat_dom_sf"/>
</dbReference>
<dbReference type="STRING" id="3469.A0A4Y7I8V6"/>
<dbReference type="GO" id="GO:0032956">
    <property type="term" value="P:regulation of actin cytoskeleton organization"/>
    <property type="evidence" value="ECO:0007669"/>
    <property type="project" value="TreeGrafter"/>
</dbReference>
<dbReference type="InterPro" id="IPR015943">
    <property type="entry name" value="WD40/YVTN_repeat-like_dom_sf"/>
</dbReference>
<evidence type="ECO:0000256" key="2">
    <source>
        <dbReference type="PROSITE-ProRule" id="PRU00221"/>
    </source>
</evidence>
<dbReference type="Proteomes" id="UP000316621">
    <property type="component" value="Chromosome 1"/>
</dbReference>
<feature type="repeat" description="WD" evidence="2">
    <location>
        <begin position="81"/>
        <end position="122"/>
    </location>
</feature>
<dbReference type="GO" id="GO:0005768">
    <property type="term" value="C:endosome"/>
    <property type="evidence" value="ECO:0007669"/>
    <property type="project" value="UniProtKB-SubCell"/>
</dbReference>
<evidence type="ECO:0000313" key="4">
    <source>
        <dbReference type="EMBL" id="RZC43835.1"/>
    </source>
</evidence>
<comment type="subcellular location">
    <subcellularLocation>
        <location evidence="3">Endosome</location>
    </subcellularLocation>
</comment>
<name>A0A4Y7I8V6_PAPSO</name>
<keyword evidence="3" id="KW-0967">Endosome</keyword>
<dbReference type="GO" id="GO:0031931">
    <property type="term" value="C:TORC1 complex"/>
    <property type="evidence" value="ECO:0007669"/>
    <property type="project" value="UniProtKB-UniRule"/>
</dbReference>
<dbReference type="Gramene" id="RZC43835">
    <property type="protein sequence ID" value="RZC43835"/>
    <property type="gene ID" value="C5167_036792"/>
</dbReference>
<evidence type="ECO:0000256" key="1">
    <source>
        <dbReference type="ARBA" id="ARBA00009890"/>
    </source>
</evidence>
<evidence type="ECO:0000256" key="3">
    <source>
        <dbReference type="RuleBase" id="RU369068"/>
    </source>
</evidence>
<protein>
    <recommendedName>
        <fullName evidence="3">Target of rapamycin complex subunit LST8</fullName>
        <shortName evidence="3">TORC subunit LST8</shortName>
    </recommendedName>
    <alternativeName>
        <fullName evidence="3">Lethal with SEC13 protein 8 homolog</fullName>
    </alternativeName>
</protein>
<dbReference type="PANTHER" id="PTHR19842:SF0">
    <property type="entry name" value="TARGET OF RAPAMYCIN COMPLEX SUBUNIT LST8"/>
    <property type="match status" value="1"/>
</dbReference>